<dbReference type="AlphaFoldDB" id="A0A1Z1MFY7"/>
<dbReference type="GO" id="GO:0017004">
    <property type="term" value="P:cytochrome complex assembly"/>
    <property type="evidence" value="ECO:0007669"/>
    <property type="project" value="UniProtKB-KW"/>
</dbReference>
<gene>
    <name evidence="3" type="primary">dsbD</name>
</gene>
<evidence type="ECO:0000256" key="1">
    <source>
        <dbReference type="ARBA" id="ARBA00022748"/>
    </source>
</evidence>
<feature type="transmembrane region" description="Helical" evidence="2">
    <location>
        <begin position="224"/>
        <end position="243"/>
    </location>
</feature>
<proteinExistence type="predicted"/>
<feature type="transmembrane region" description="Helical" evidence="2">
    <location>
        <begin position="152"/>
        <end position="177"/>
    </location>
</feature>
<keyword evidence="3" id="KW-0150">Chloroplast</keyword>
<evidence type="ECO:0000256" key="2">
    <source>
        <dbReference type="SAM" id="Phobius"/>
    </source>
</evidence>
<evidence type="ECO:0000313" key="3">
    <source>
        <dbReference type="EMBL" id="ARW64903.1"/>
    </source>
</evidence>
<accession>A0A1Z1MFY7</accession>
<protein>
    <submittedName>
        <fullName evidence="3">Thiol:disulfide interchange protein</fullName>
    </submittedName>
</protein>
<sequence length="244" mass="27741">MLNHYINNLFNNYYLVLYKTQYYFSRLIISNDKSLSLLLFTVFFLLGLLTILTPCFLSILPLSFSYISSRNRSINHILLFVLGMLTSLVILFAFANTVGSYLLYTKLPLIINSFILLISLDLINVVNFSSFSPFYNFDAKLSNGKILILQNYVAGLFIGFSSLPCNSSIFFIIIFLIKNIHSFLILYVIIYLIGFILPLIFIFSFKFSSVSFGSLLSLSDLSSYISGSLIFVISLFSILCNVFV</sequence>
<dbReference type="PANTHER" id="PTHR31272">
    <property type="entry name" value="CYTOCHROME C-TYPE BIOGENESIS PROTEIN HI_1454-RELATED"/>
    <property type="match status" value="1"/>
</dbReference>
<keyword evidence="2" id="KW-0472">Membrane</keyword>
<reference evidence="3" key="1">
    <citation type="journal article" date="2017" name="J. Phycol.">
        <title>Analysis of chloroplast genomes and a supermatrix inform reclassification of the Rhodomelaceae (Rhodophyta).</title>
        <authorList>
            <person name="Diaz-Tapia P."/>
            <person name="Maggs C.A."/>
            <person name="West J.A."/>
            <person name="Verbruggen H."/>
        </authorList>
    </citation>
    <scope>NUCLEOTIDE SEQUENCE</scope>
    <source>
        <strain evidence="3">PD0001</strain>
    </source>
</reference>
<dbReference type="PANTHER" id="PTHR31272:SF6">
    <property type="entry name" value="CYTOCHROME C-TYPE BIOGENESIS CCDA-LIKE CHLOROPLASTIC PROTEIN"/>
    <property type="match status" value="1"/>
</dbReference>
<dbReference type="InterPro" id="IPR051790">
    <property type="entry name" value="Cytochrome_c-biogenesis_DsbD"/>
</dbReference>
<name>A0A1Z1MFY7_9FLOR</name>
<keyword evidence="2" id="KW-1133">Transmembrane helix</keyword>
<geneLocation type="chloroplast" evidence="3"/>
<keyword evidence="2" id="KW-0812">Transmembrane</keyword>
<keyword evidence="1" id="KW-0201">Cytochrome c-type biogenesis</keyword>
<feature type="transmembrane region" description="Helical" evidence="2">
    <location>
        <begin position="184"/>
        <end position="204"/>
    </location>
</feature>
<feature type="transmembrane region" description="Helical" evidence="2">
    <location>
        <begin position="107"/>
        <end position="132"/>
    </location>
</feature>
<organism evidence="3">
    <name type="scientific">Polysiphonia sertularioides</name>
    <dbReference type="NCBI Taxonomy" id="945028"/>
    <lineage>
        <taxon>Eukaryota</taxon>
        <taxon>Rhodophyta</taxon>
        <taxon>Florideophyceae</taxon>
        <taxon>Rhodymeniophycidae</taxon>
        <taxon>Ceramiales</taxon>
        <taxon>Rhodomelaceae</taxon>
        <taxon>Polysiphonioideae</taxon>
        <taxon>Polysiphonia</taxon>
    </lineage>
</organism>
<dbReference type="EMBL" id="MF101435">
    <property type="protein sequence ID" value="ARW64903.1"/>
    <property type="molecule type" value="Genomic_DNA"/>
</dbReference>
<keyword evidence="3" id="KW-0934">Plastid</keyword>
<feature type="transmembrane region" description="Helical" evidence="2">
    <location>
        <begin position="74"/>
        <end position="95"/>
    </location>
</feature>
<feature type="transmembrane region" description="Helical" evidence="2">
    <location>
        <begin position="35"/>
        <end position="62"/>
    </location>
</feature>